<organism evidence="2 3">
    <name type="scientific">Geomonas terrae</name>
    <dbReference type="NCBI Taxonomy" id="2562681"/>
    <lineage>
        <taxon>Bacteria</taxon>
        <taxon>Pseudomonadati</taxon>
        <taxon>Thermodesulfobacteriota</taxon>
        <taxon>Desulfuromonadia</taxon>
        <taxon>Geobacterales</taxon>
        <taxon>Geobacteraceae</taxon>
        <taxon>Geomonas</taxon>
    </lineage>
</organism>
<dbReference type="AlphaFoldDB" id="A0A4V3P0D4"/>
<protein>
    <submittedName>
        <fullName evidence="2">Uncharacterized protein</fullName>
    </submittedName>
</protein>
<dbReference type="RefSeq" id="WP_135869412.1">
    <property type="nucleotide sequence ID" value="NZ_SRSC01000001.1"/>
</dbReference>
<keyword evidence="3" id="KW-1185">Reference proteome</keyword>
<comment type="caution">
    <text evidence="2">The sequence shown here is derived from an EMBL/GenBank/DDBJ whole genome shotgun (WGS) entry which is preliminary data.</text>
</comment>
<evidence type="ECO:0000313" key="3">
    <source>
        <dbReference type="Proteomes" id="UP000306416"/>
    </source>
</evidence>
<sequence>MSTPWREAAGDKAAAAGFECTFIKQRARRGECDAYVQHDTWAARWPAPVKVKAGEPVDEFTIPFNFYNSAPVVEPVQERQAEPVVVQEMKVQPTEPEPAEGVTQEASTQPEPLKPALERPTQRKKGRTAGKGGKVLANGRDAEKVDTPYKKIFCQVHLHELEYEAWHNLTASAIFCYLACRSKAGNAAFKKKKDQQGMPVFSFTHAEAIRVFKMTGATFTASMQKLVEEGFIEVSRPSGTFDGKGIAQLYTLSGAWKTRPRKKKGNPRMGEIGRKRAPKNRFLSKSPLEPP</sequence>
<dbReference type="EMBL" id="SRSC01000001">
    <property type="protein sequence ID" value="TGU75102.1"/>
    <property type="molecule type" value="Genomic_DNA"/>
</dbReference>
<name>A0A4V3P0D4_9BACT</name>
<feature type="region of interest" description="Disordered" evidence="1">
    <location>
        <begin position="258"/>
        <end position="291"/>
    </location>
</feature>
<evidence type="ECO:0000313" key="2">
    <source>
        <dbReference type="EMBL" id="TGU75102.1"/>
    </source>
</evidence>
<dbReference type="Proteomes" id="UP000306416">
    <property type="component" value="Unassembled WGS sequence"/>
</dbReference>
<gene>
    <name evidence="2" type="ORF">E4633_06515</name>
</gene>
<reference evidence="2 3" key="1">
    <citation type="submission" date="2019-04" db="EMBL/GenBank/DDBJ databases">
        <title>Geobacter oryzae sp. nov., ferric-reducing bacteria isolated from paddy soil.</title>
        <authorList>
            <person name="Xu Z."/>
            <person name="Masuda Y."/>
            <person name="Itoh H."/>
            <person name="Senoo K."/>
        </authorList>
    </citation>
    <scope>NUCLEOTIDE SEQUENCE [LARGE SCALE GENOMIC DNA]</scope>
    <source>
        <strain evidence="2 3">Red111</strain>
    </source>
</reference>
<accession>A0A4V3P0D4</accession>
<feature type="region of interest" description="Disordered" evidence="1">
    <location>
        <begin position="89"/>
        <end position="136"/>
    </location>
</feature>
<proteinExistence type="predicted"/>
<evidence type="ECO:0000256" key="1">
    <source>
        <dbReference type="SAM" id="MobiDB-lite"/>
    </source>
</evidence>